<dbReference type="GO" id="GO:0003724">
    <property type="term" value="F:RNA helicase activity"/>
    <property type="evidence" value="ECO:0007669"/>
    <property type="project" value="UniProtKB-EC"/>
</dbReference>
<dbReference type="InterPro" id="IPR055206">
    <property type="entry name" value="DEXQc_SUV3"/>
</dbReference>
<dbReference type="Gene3D" id="3.40.50.300">
    <property type="entry name" value="P-loop containing nucleotide triphosphate hydrolases"/>
    <property type="match status" value="2"/>
</dbReference>
<dbReference type="InterPro" id="IPR027417">
    <property type="entry name" value="P-loop_NTPase"/>
</dbReference>
<evidence type="ECO:0000313" key="16">
    <source>
        <dbReference type="EMBL" id="KAJ1521252.1"/>
    </source>
</evidence>
<dbReference type="PROSITE" id="PS51194">
    <property type="entry name" value="HELICASE_CTER"/>
    <property type="match status" value="1"/>
</dbReference>
<comment type="similarity">
    <text evidence="4">Belongs to the helicase family.</text>
</comment>
<dbReference type="AlphaFoldDB" id="A0AAV7X992"/>
<dbReference type="InterPro" id="IPR001650">
    <property type="entry name" value="Helicase_C-like"/>
</dbReference>
<dbReference type="PANTHER" id="PTHR12131">
    <property type="entry name" value="ATP-DEPENDENT RNA AND DNA HELICASE"/>
    <property type="match status" value="1"/>
</dbReference>
<evidence type="ECO:0000313" key="17">
    <source>
        <dbReference type="Proteomes" id="UP001075354"/>
    </source>
</evidence>
<keyword evidence="8" id="KW-0347">Helicase</keyword>
<evidence type="ECO:0000256" key="12">
    <source>
        <dbReference type="ARBA" id="ARBA00047984"/>
    </source>
</evidence>
<evidence type="ECO:0000256" key="6">
    <source>
        <dbReference type="ARBA" id="ARBA00022741"/>
    </source>
</evidence>
<evidence type="ECO:0000256" key="9">
    <source>
        <dbReference type="ARBA" id="ARBA00022840"/>
    </source>
</evidence>
<gene>
    <name evidence="16" type="ORF">ONE63_002935</name>
</gene>
<dbReference type="Pfam" id="PF22527">
    <property type="entry name" value="DEXQc_Suv3"/>
    <property type="match status" value="1"/>
</dbReference>
<keyword evidence="11" id="KW-0496">Mitochondrion</keyword>
<comment type="catalytic activity">
    <reaction evidence="12">
        <text>ATP + H2O = ADP + phosphate + H(+)</text>
        <dbReference type="Rhea" id="RHEA:13065"/>
        <dbReference type="ChEBI" id="CHEBI:15377"/>
        <dbReference type="ChEBI" id="CHEBI:15378"/>
        <dbReference type="ChEBI" id="CHEBI:30616"/>
        <dbReference type="ChEBI" id="CHEBI:43474"/>
        <dbReference type="ChEBI" id="CHEBI:456216"/>
        <dbReference type="EC" id="3.6.4.13"/>
    </reaction>
</comment>
<dbReference type="Gene3D" id="1.20.58.1080">
    <property type="match status" value="1"/>
</dbReference>
<dbReference type="InterPro" id="IPR022192">
    <property type="entry name" value="SUV3_C"/>
</dbReference>
<evidence type="ECO:0000256" key="1">
    <source>
        <dbReference type="ARBA" id="ARBA00001936"/>
    </source>
</evidence>
<evidence type="ECO:0000256" key="10">
    <source>
        <dbReference type="ARBA" id="ARBA00022946"/>
    </source>
</evidence>
<dbReference type="CDD" id="cd17913">
    <property type="entry name" value="DEXQc_Suv3"/>
    <property type="match status" value="1"/>
</dbReference>
<reference evidence="16" key="1">
    <citation type="submission" date="2022-12" db="EMBL/GenBank/DDBJ databases">
        <title>Chromosome-level genome assembly of the bean flower thrips Megalurothrips usitatus.</title>
        <authorList>
            <person name="Ma L."/>
            <person name="Liu Q."/>
            <person name="Li H."/>
            <person name="Cai W."/>
        </authorList>
    </citation>
    <scope>NUCLEOTIDE SEQUENCE</scope>
    <source>
        <strain evidence="16">Cailab_2022a</strain>
    </source>
</reference>
<accession>A0AAV7X992</accession>
<dbReference type="EC" id="3.6.4.13" evidence="5"/>
<dbReference type="Pfam" id="PF18114">
    <property type="entry name" value="Suv3_N"/>
    <property type="match status" value="1"/>
</dbReference>
<dbReference type="InterPro" id="IPR050699">
    <property type="entry name" value="RNA-DNA_Helicase"/>
</dbReference>
<comment type="cofactor">
    <cofactor evidence="2">
        <name>Mg(2+)</name>
        <dbReference type="ChEBI" id="CHEBI:18420"/>
    </cofactor>
</comment>
<dbReference type="GO" id="GO:0000965">
    <property type="term" value="P:mitochondrial RNA 3'-end processing"/>
    <property type="evidence" value="ECO:0007669"/>
    <property type="project" value="TreeGrafter"/>
</dbReference>
<evidence type="ECO:0000256" key="2">
    <source>
        <dbReference type="ARBA" id="ARBA00001946"/>
    </source>
</evidence>
<dbReference type="Proteomes" id="UP001075354">
    <property type="component" value="Chromosome 13"/>
</dbReference>
<dbReference type="InterPro" id="IPR044774">
    <property type="entry name" value="Suv3_DEXQc"/>
</dbReference>
<dbReference type="PANTHER" id="PTHR12131:SF1">
    <property type="entry name" value="ATP-DEPENDENT RNA HELICASE SUPV3L1, MITOCHONDRIAL-RELATED"/>
    <property type="match status" value="1"/>
</dbReference>
<feature type="domain" description="Helicase C-terminal" evidence="15">
    <location>
        <begin position="343"/>
        <end position="508"/>
    </location>
</feature>
<feature type="compositionally biased region" description="Polar residues" evidence="14">
    <location>
        <begin position="732"/>
        <end position="744"/>
    </location>
</feature>
<dbReference type="FunFam" id="3.40.50.300:FF:000269">
    <property type="entry name" value="ATP-dependent RNA helicase SUPV3L1, mitochondrial"/>
    <property type="match status" value="1"/>
</dbReference>
<keyword evidence="10" id="KW-0809">Transit peptide</keyword>
<dbReference type="InterPro" id="IPR041082">
    <property type="entry name" value="Suv3_C_1"/>
</dbReference>
<proteinExistence type="inferred from homology"/>
<protein>
    <recommendedName>
        <fullName evidence="13">ATP-dependent RNA helicase SUV3 homolog, mitochondrial</fullName>
        <ecNumber evidence="5">3.6.4.13</ecNumber>
    </recommendedName>
</protein>
<comment type="subcellular location">
    <subcellularLocation>
        <location evidence="3">Mitochondrion</location>
    </subcellularLocation>
</comment>
<dbReference type="SUPFAM" id="SSF52540">
    <property type="entry name" value="P-loop containing nucleoside triphosphate hydrolases"/>
    <property type="match status" value="1"/>
</dbReference>
<keyword evidence="17" id="KW-1185">Reference proteome</keyword>
<dbReference type="Gene3D" id="1.10.1740.140">
    <property type="match status" value="1"/>
</dbReference>
<keyword evidence="7" id="KW-0378">Hydrolase</keyword>
<dbReference type="GO" id="GO:0045025">
    <property type="term" value="C:mitochondrial degradosome"/>
    <property type="evidence" value="ECO:0007669"/>
    <property type="project" value="TreeGrafter"/>
</dbReference>
<dbReference type="EMBL" id="JAPTSV010000013">
    <property type="protein sequence ID" value="KAJ1521252.1"/>
    <property type="molecule type" value="Genomic_DNA"/>
</dbReference>
<evidence type="ECO:0000256" key="14">
    <source>
        <dbReference type="SAM" id="MobiDB-lite"/>
    </source>
</evidence>
<evidence type="ECO:0000256" key="7">
    <source>
        <dbReference type="ARBA" id="ARBA00022801"/>
    </source>
</evidence>
<evidence type="ECO:0000256" key="8">
    <source>
        <dbReference type="ARBA" id="ARBA00022806"/>
    </source>
</evidence>
<dbReference type="FunFam" id="3.40.50.300:FF:000446">
    <property type="entry name" value="ATP-dependent RNA helicase SUPV3L1, mitochondrial"/>
    <property type="match status" value="1"/>
</dbReference>
<feature type="region of interest" description="Disordered" evidence="14">
    <location>
        <begin position="717"/>
        <end position="744"/>
    </location>
</feature>
<dbReference type="Pfam" id="PF00271">
    <property type="entry name" value="Helicase_C"/>
    <property type="match status" value="1"/>
</dbReference>
<evidence type="ECO:0000256" key="11">
    <source>
        <dbReference type="ARBA" id="ARBA00023128"/>
    </source>
</evidence>
<dbReference type="GO" id="GO:0016787">
    <property type="term" value="F:hydrolase activity"/>
    <property type="evidence" value="ECO:0007669"/>
    <property type="project" value="UniProtKB-KW"/>
</dbReference>
<evidence type="ECO:0000256" key="3">
    <source>
        <dbReference type="ARBA" id="ARBA00004173"/>
    </source>
</evidence>
<organism evidence="16 17">
    <name type="scientific">Megalurothrips usitatus</name>
    <name type="common">bean blossom thrips</name>
    <dbReference type="NCBI Taxonomy" id="439358"/>
    <lineage>
        <taxon>Eukaryota</taxon>
        <taxon>Metazoa</taxon>
        <taxon>Ecdysozoa</taxon>
        <taxon>Arthropoda</taxon>
        <taxon>Hexapoda</taxon>
        <taxon>Insecta</taxon>
        <taxon>Pterygota</taxon>
        <taxon>Neoptera</taxon>
        <taxon>Paraneoptera</taxon>
        <taxon>Thysanoptera</taxon>
        <taxon>Terebrantia</taxon>
        <taxon>Thripoidea</taxon>
        <taxon>Thripidae</taxon>
        <taxon>Megalurothrips</taxon>
    </lineage>
</organism>
<keyword evidence="6" id="KW-0547">Nucleotide-binding</keyword>
<dbReference type="Gene3D" id="1.20.272.40">
    <property type="match status" value="1"/>
</dbReference>
<dbReference type="FunFam" id="1.20.58.1080:FF:000001">
    <property type="entry name" value="ATP-dependent RNA helicase SUPV3L1, mitochondrial"/>
    <property type="match status" value="1"/>
</dbReference>
<dbReference type="GO" id="GO:0005524">
    <property type="term" value="F:ATP binding"/>
    <property type="evidence" value="ECO:0007669"/>
    <property type="project" value="UniProtKB-KW"/>
</dbReference>
<dbReference type="CDD" id="cd18805">
    <property type="entry name" value="SF2_C_suv3"/>
    <property type="match status" value="1"/>
</dbReference>
<sequence>MFAIKNFLRVVNYRPCFVGLHSLSRVSGVRENALLPCLYFNQVRGKRKSFESLFKSDTDVPTPTKKPVSDSPKHLTPREINTILTDFIRKPEIRNLAADRGLNAKHLRLAFVRFRALCLSGSNLPVELEIVLSDIMVGAALPDDLFGQFMAFAMKIYPHIQCKEELSRICDLRDPAAWYPLARAAGRKIIFHAGPTNSGKTYHALEKFMEAKASVYCGPLKMLANEVYQKTREKGIDCDLATGDERVYCNPENVPCDRVSCTVEMAPLQEVFDVAIIDEIQMLQDPQRGWAWSRALLGIAAKEVHVCGEPAAIPLVRNLLATAGETVEIREYKRLTGLTIENSALQTLSNVRPGDCLVCFNKRDLFKITKELEALGHRVAVIYGSLPPGAKLMQCKKFNDDVDPCNVMVATDAIGMGLNLNIRRIIFVSLKKIDTKSDGKRSLESISVSQALQIAGRAGRFGTQYEQGHVTTLRDKDLNKLKSMLSSFPEPPEKAGLHPTAEQIEMFAYHLPDTSLQSILEIFTELSQMDDSLYFLCNIESFKFLAEKIDSLNLPLRARYTFCCAPVNIKDTIVVSMVLRMAREYSHNKVMTAQWLSRQIQWPPPVPSSIADMTKLESLHDVFDVYMWLSIRFPDLFQESSDVKKMKTTLDDIIVKGLDSLSRLMSNAGSDGAPYQVFNEMFEETSFRPRTLAHELVQSGNISLETLDRLKGNWAHNEMSSQKETQSDPDRSSTSGNRHNLLMT</sequence>
<name>A0AAV7X992_9NEOP</name>
<dbReference type="SMART" id="SM00490">
    <property type="entry name" value="HELICc"/>
    <property type="match status" value="1"/>
</dbReference>
<evidence type="ECO:0000256" key="4">
    <source>
        <dbReference type="ARBA" id="ARBA00008708"/>
    </source>
</evidence>
<evidence type="ECO:0000256" key="13">
    <source>
        <dbReference type="ARBA" id="ARBA00069703"/>
    </source>
</evidence>
<comment type="cofactor">
    <cofactor evidence="1">
        <name>Mn(2+)</name>
        <dbReference type="ChEBI" id="CHEBI:29035"/>
    </cofactor>
</comment>
<evidence type="ECO:0000259" key="15">
    <source>
        <dbReference type="PROSITE" id="PS51194"/>
    </source>
</evidence>
<comment type="caution">
    <text evidence="16">The sequence shown here is derived from an EMBL/GenBank/DDBJ whole genome shotgun (WGS) entry which is preliminary data.</text>
</comment>
<dbReference type="Pfam" id="PF12513">
    <property type="entry name" value="SUV3_C"/>
    <property type="match status" value="1"/>
</dbReference>
<dbReference type="Pfam" id="PF18147">
    <property type="entry name" value="Suv3_C_1"/>
    <property type="match status" value="1"/>
</dbReference>
<dbReference type="InterPro" id="IPR041453">
    <property type="entry name" value="Suv3_N"/>
</dbReference>
<evidence type="ECO:0000256" key="5">
    <source>
        <dbReference type="ARBA" id="ARBA00012552"/>
    </source>
</evidence>
<keyword evidence="9" id="KW-0067">ATP-binding</keyword>